<sequence>MEVISLSDTDFNKLELGYSELPINNFGEHEAKVFDPRLPAALYLARLSHYLESIDNGPIDPNLSLRFSWKDWTDFDKRLMPSKKYLDENEGFPIQSCNNFIQETGLFDRSHCRDLTASEIKALPNILYPHFKMVDISDPLIARDARVLIAGTYLYHSFAAPKRILFVDSDHERVISMRTRDSEDGKSVVDDLVEDFLGQGPALSTSVISISEQAKRLYNNLGDNVPSSSGDGTEQLDNLRVILRSSERTNNPIEFDDKDFEWTKDTSTLKDSLKTYVNTLKLECSISPDEPGCDYDKNTTYQLYSNMLQNLEIYPDNQFGKYFHEAGYFSSTPDNGAHFDWRFFGSKKLSEYESTSALHKLIRSWLRLTRILGINTWISHGSLLGYYFNGLILKWDFDHDVQVIQESLFRLARDYNQSLVVDVSLATPEQPGLSDLGIGEFFIDVGSSFYNRERGNGNNAIDARFIDIHTGLFIDITSLASVKSKPDVNVMSQGLKKEYKKFKKDYNFSAKDYECFLSDRNSHFYTLEDISPLIPTLFEGEEAFVPQRTTDILAREYPKYSDNKVYQGHTWRNKYRTWISNQICRSKDKEGNSCSGNAEVRLDDSFQKDYISVHMIDKELLDNSDQEIRRSPAEVRPFSRVLRPDATLMKIANERMH</sequence>
<evidence type="ECO:0000259" key="5">
    <source>
        <dbReference type="Pfam" id="PF04991"/>
    </source>
</evidence>
<dbReference type="InterPro" id="IPR007074">
    <property type="entry name" value="LicD/FKTN/FKRP_NTP_transf"/>
</dbReference>
<evidence type="ECO:0000256" key="2">
    <source>
        <dbReference type="ARBA" id="ARBA00022692"/>
    </source>
</evidence>
<dbReference type="OrthoDB" id="444255at2759"/>
<evidence type="ECO:0000256" key="4">
    <source>
        <dbReference type="ARBA" id="ARBA00023136"/>
    </source>
</evidence>
<dbReference type="EMBL" id="CAACVR010000056">
    <property type="protein sequence ID" value="VEU23684.1"/>
    <property type="molecule type" value="Genomic_DNA"/>
</dbReference>
<dbReference type="Pfam" id="PF04991">
    <property type="entry name" value="LicD"/>
    <property type="match status" value="1"/>
</dbReference>
<dbReference type="PANTHER" id="PTHR15407:SF28">
    <property type="entry name" value="RIBITOL-5-PHOSPHATE TRANSFERASE FKTN"/>
    <property type="match status" value="1"/>
</dbReference>
<dbReference type="GO" id="GO:0016020">
    <property type="term" value="C:membrane"/>
    <property type="evidence" value="ECO:0007669"/>
    <property type="project" value="UniProtKB-SubCell"/>
</dbReference>
<organism evidence="6 7">
    <name type="scientific">Brettanomyces naardenensis</name>
    <name type="common">Yeast</name>
    <dbReference type="NCBI Taxonomy" id="13370"/>
    <lineage>
        <taxon>Eukaryota</taxon>
        <taxon>Fungi</taxon>
        <taxon>Dikarya</taxon>
        <taxon>Ascomycota</taxon>
        <taxon>Saccharomycotina</taxon>
        <taxon>Pichiomycetes</taxon>
        <taxon>Pichiales</taxon>
        <taxon>Pichiaceae</taxon>
        <taxon>Brettanomyces</taxon>
    </lineage>
</organism>
<reference evidence="6 7" key="1">
    <citation type="submission" date="2018-12" db="EMBL/GenBank/DDBJ databases">
        <authorList>
            <person name="Tiukova I."/>
            <person name="Dainat J."/>
        </authorList>
    </citation>
    <scope>NUCLEOTIDE SEQUENCE [LARGE SCALE GENOMIC DNA]</scope>
</reference>
<proteinExistence type="predicted"/>
<gene>
    <name evidence="6" type="ORF">BRENAR_LOCUS4413</name>
</gene>
<dbReference type="InterPro" id="IPR009644">
    <property type="entry name" value="FKTN/MNN4/W02B3.4-1"/>
</dbReference>
<dbReference type="InParanoid" id="A0A448YRZ1"/>
<evidence type="ECO:0000313" key="6">
    <source>
        <dbReference type="EMBL" id="VEU23684.1"/>
    </source>
</evidence>
<feature type="domain" description="LicD/FKTN/FKRP nucleotidyltransferase" evidence="5">
    <location>
        <begin position="372"/>
        <end position="506"/>
    </location>
</feature>
<evidence type="ECO:0000256" key="3">
    <source>
        <dbReference type="ARBA" id="ARBA00022989"/>
    </source>
</evidence>
<dbReference type="STRING" id="13370.A0A448YRZ1"/>
<dbReference type="AlphaFoldDB" id="A0A448YRZ1"/>
<accession>A0A448YRZ1</accession>
<dbReference type="Proteomes" id="UP000290900">
    <property type="component" value="Unassembled WGS sequence"/>
</dbReference>
<keyword evidence="2" id="KW-0812">Transmembrane</keyword>
<dbReference type="PANTHER" id="PTHR15407">
    <property type="entry name" value="FUKUTIN-RELATED"/>
    <property type="match status" value="1"/>
</dbReference>
<comment type="subcellular location">
    <subcellularLocation>
        <location evidence="1">Membrane</location>
        <topology evidence="1">Single-pass membrane protein</topology>
    </subcellularLocation>
</comment>
<keyword evidence="7" id="KW-1185">Reference proteome</keyword>
<evidence type="ECO:0000313" key="7">
    <source>
        <dbReference type="Proteomes" id="UP000290900"/>
    </source>
</evidence>
<keyword evidence="3" id="KW-1133">Transmembrane helix</keyword>
<protein>
    <submittedName>
        <fullName evidence="6">DEKNAAC104808</fullName>
    </submittedName>
</protein>
<dbReference type="GO" id="GO:0009100">
    <property type="term" value="P:glycoprotein metabolic process"/>
    <property type="evidence" value="ECO:0007669"/>
    <property type="project" value="UniProtKB-ARBA"/>
</dbReference>
<name>A0A448YRZ1_BRENA</name>
<evidence type="ECO:0000256" key="1">
    <source>
        <dbReference type="ARBA" id="ARBA00004167"/>
    </source>
</evidence>
<keyword evidence="4" id="KW-0472">Membrane</keyword>